<dbReference type="CDD" id="cd02203">
    <property type="entry name" value="PurL_repeat1"/>
    <property type="match status" value="1"/>
</dbReference>
<comment type="similarity">
    <text evidence="8">Belongs to the FGAMS family.</text>
</comment>
<evidence type="ECO:0000256" key="6">
    <source>
        <dbReference type="ARBA" id="ARBA00022840"/>
    </source>
</evidence>
<dbReference type="GO" id="GO:0005737">
    <property type="term" value="C:cytoplasm"/>
    <property type="evidence" value="ECO:0007669"/>
    <property type="project" value="UniProtKB-SubCell"/>
</dbReference>
<evidence type="ECO:0000313" key="13">
    <source>
        <dbReference type="Proteomes" id="UP000789941"/>
    </source>
</evidence>
<evidence type="ECO:0000256" key="3">
    <source>
        <dbReference type="ARBA" id="ARBA00022723"/>
    </source>
</evidence>
<keyword evidence="6 8" id="KW-0067">ATP-binding</keyword>
<evidence type="ECO:0000256" key="4">
    <source>
        <dbReference type="ARBA" id="ARBA00022741"/>
    </source>
</evidence>
<protein>
    <recommendedName>
        <fullName evidence="8">Phosphoribosylformylglycinamidine synthase subunit PurL</fullName>
        <shortName evidence="8">FGAM synthase</shortName>
        <ecNumber evidence="8">6.3.5.3</ecNumber>
    </recommendedName>
    <alternativeName>
        <fullName evidence="8">Formylglycinamide ribonucleotide amidotransferase subunit II</fullName>
        <shortName evidence="8">FGAR amidotransferase II</shortName>
        <shortName evidence="8">FGAR-AT II</shortName>
    </alternativeName>
    <alternativeName>
        <fullName evidence="8">Glutamine amidotransferase PurL</fullName>
    </alternativeName>
    <alternativeName>
        <fullName evidence="8">Phosphoribosylformylglycinamidine synthase subunit II</fullName>
    </alternativeName>
</protein>
<dbReference type="CDD" id="cd02204">
    <property type="entry name" value="PurL_repeat2"/>
    <property type="match status" value="1"/>
</dbReference>
<dbReference type="Pfam" id="PF18072">
    <property type="entry name" value="FGAR-AT_linker"/>
    <property type="match status" value="1"/>
</dbReference>
<feature type="domain" description="PurM-like C-terminal" evidence="10">
    <location>
        <begin position="416"/>
        <end position="565"/>
    </location>
</feature>
<keyword evidence="5 8" id="KW-0658">Purine biosynthesis</keyword>
<feature type="domain" description="PurM-like N-terminal" evidence="9">
    <location>
        <begin position="275"/>
        <end position="400"/>
    </location>
</feature>
<dbReference type="InterPro" id="IPR016188">
    <property type="entry name" value="PurM-like_N"/>
</dbReference>
<dbReference type="PANTHER" id="PTHR43555">
    <property type="entry name" value="PHOSPHORIBOSYLFORMYLGLYCINAMIDINE SYNTHASE SUBUNIT PURL"/>
    <property type="match status" value="1"/>
</dbReference>
<comment type="subunit">
    <text evidence="8">Monomer. Part of the FGAM synthase complex composed of 1 PurL, 1 PurQ and 2 PurS subunits.</text>
</comment>
<comment type="caution">
    <text evidence="12">The sequence shown here is derived from an EMBL/GenBank/DDBJ whole genome shotgun (WGS) entry which is preliminary data.</text>
</comment>
<feature type="binding site" evidence="8">
    <location>
        <begin position="523"/>
        <end position="525"/>
    </location>
    <ligand>
        <name>substrate</name>
    </ligand>
</feature>
<feature type="binding site" evidence="8">
    <location>
        <position position="452"/>
    </location>
    <ligand>
        <name>substrate</name>
    </ligand>
</feature>
<feature type="active site" evidence="8">
    <location>
        <position position="228"/>
    </location>
</feature>
<dbReference type="SUPFAM" id="SSF56042">
    <property type="entry name" value="PurM C-terminal domain-like"/>
    <property type="match status" value="2"/>
</dbReference>
<dbReference type="Pfam" id="PF02769">
    <property type="entry name" value="AIRS_C"/>
    <property type="match status" value="2"/>
</dbReference>
<comment type="subcellular location">
    <subcellularLocation>
        <location evidence="8">Cytoplasm</location>
    </subcellularLocation>
</comment>
<dbReference type="SUPFAM" id="SSF55326">
    <property type="entry name" value="PurM N-terminal domain-like"/>
    <property type="match status" value="2"/>
</dbReference>
<evidence type="ECO:0000256" key="5">
    <source>
        <dbReference type="ARBA" id="ARBA00022755"/>
    </source>
</evidence>
<evidence type="ECO:0000259" key="11">
    <source>
        <dbReference type="Pfam" id="PF18072"/>
    </source>
</evidence>
<feature type="binding site" evidence="8">
    <location>
        <position position="291"/>
    </location>
    <ligand>
        <name>ATP</name>
        <dbReference type="ChEBI" id="CHEBI:30616"/>
    </ligand>
</feature>
<feature type="binding site" evidence="8">
    <location>
        <position position="480"/>
    </location>
    <ligand>
        <name>Mg(2+)</name>
        <dbReference type="ChEBI" id="CHEBI:18420"/>
        <label>2</label>
    </ligand>
</feature>
<dbReference type="EC" id="6.3.5.3" evidence="8"/>
<dbReference type="InterPro" id="IPR010918">
    <property type="entry name" value="PurM-like_C_dom"/>
</dbReference>
<dbReference type="Proteomes" id="UP000789941">
    <property type="component" value="Unassembled WGS sequence"/>
</dbReference>
<keyword evidence="3 8" id="KW-0479">Metal-binding</keyword>
<evidence type="ECO:0000256" key="8">
    <source>
        <dbReference type="HAMAP-Rule" id="MF_00420"/>
    </source>
</evidence>
<dbReference type="GO" id="GO:0000287">
    <property type="term" value="F:magnesium ion binding"/>
    <property type="evidence" value="ECO:0007669"/>
    <property type="project" value="UniProtKB-UniRule"/>
</dbReference>
<feature type="binding site" evidence="8">
    <location>
        <position position="707"/>
    </location>
    <ligand>
        <name>ATP</name>
        <dbReference type="ChEBI" id="CHEBI:30616"/>
    </ligand>
</feature>
<dbReference type="GO" id="GO:0006189">
    <property type="term" value="P:'de novo' IMP biosynthetic process"/>
    <property type="evidence" value="ECO:0007669"/>
    <property type="project" value="UniProtKB-UniRule"/>
</dbReference>
<keyword evidence="2 8" id="KW-0436">Ligase</keyword>
<proteinExistence type="inferred from homology"/>
<name>A0A5E4LRN3_9ARCH</name>
<keyword evidence="4 8" id="KW-0547">Nucleotide-binding</keyword>
<feature type="domain" description="Phosphoribosylformylglycinamidine synthase linker" evidence="11">
    <location>
        <begin position="175"/>
        <end position="232"/>
    </location>
</feature>
<comment type="caution">
    <text evidence="8">Lacks conserved residue(s) required for the propagation of feature annotation.</text>
</comment>
<feature type="domain" description="PurM-like C-terminal" evidence="10">
    <location>
        <begin position="794"/>
        <end position="934"/>
    </location>
</feature>
<dbReference type="AlphaFoldDB" id="A0A5E4LRN3"/>
<evidence type="ECO:0000313" key="12">
    <source>
        <dbReference type="EMBL" id="VVC03733.1"/>
    </source>
</evidence>
<evidence type="ECO:0000256" key="1">
    <source>
        <dbReference type="ARBA" id="ARBA00022490"/>
    </source>
</evidence>
<feature type="binding site" evidence="8">
    <location>
        <position position="317"/>
    </location>
    <ligand>
        <name>Mg(2+)</name>
        <dbReference type="ChEBI" id="CHEBI:18420"/>
        <label>2</label>
    </ligand>
</feature>
<organism evidence="12 13">
    <name type="scientific">Candidatus Bilamarchaeum dharawalense</name>
    <dbReference type="NCBI Taxonomy" id="2885759"/>
    <lineage>
        <taxon>Archaea</taxon>
        <taxon>Candidatus Micrarchaeota</taxon>
        <taxon>Candidatus Micrarchaeia</taxon>
        <taxon>Candidatus Anstonellales</taxon>
        <taxon>Candidatus Bilamarchaeaceae</taxon>
        <taxon>Candidatus Bilamarchaeum</taxon>
    </lineage>
</organism>
<dbReference type="Gene3D" id="3.30.1330.10">
    <property type="entry name" value="PurM-like, N-terminal domain"/>
    <property type="match status" value="2"/>
</dbReference>
<comment type="pathway">
    <text evidence="8">Purine metabolism; IMP biosynthesis via de novo pathway; 5-amino-1-(5-phospho-D-ribosyl)imidazole from N(2)-formyl-N(1)-(5-phospho-D-ribosyl)glycinamide: step 1/2.</text>
</comment>
<sequence length="961" mass="105563">MTKTHIKDVQGDQLKERIQKTLNLSVQCHFLDVYNLAEKISPEEFQTLATDVFTDVITQDFSFQEPLFKNCWRIEIGMLPGVTDNIGHTASEAIKDKLDRNLAVYYSRMYAISGPVDEFLCEKIAAMLHNPLVEKFHIYPPDEETKPYLPIVKIPHEPSVQKISLHMGEERFQALAKERLLSLSYEEFEAIKHHLKLEKVLSGRKKVGLDGKITDVELEALAQTWSEHCKHKIFNAKISYDENGEIHAINSIFKTFIRGATEQVKKPYIVSVFKDNGGIIKFNHEYDIAVKVETHNAPSALDPYGGALTGVLGVQRDIMGTGMGANPIANVDILCFGPLDAKADDVPKGVLHPAVIADGVVKGVEHGGNKMGIPTVNGSIIFDKDYTCRPLVYCGTIGIMPSMVGDKRTSEKNIEPGYLAVMVGGRIGKDGIHGATFSSMQIDASTPQSVVQIGDPITQKKMLDFILDARDKLLYEAVTDNGAGGLSSSVGELAQISNGCEIYLDKCPLKYPGLDPWEILVSESQERMTLAVKPEKVVELAALAKIHDVELNVVGKFTDSKKFHALYKDETVAYLDMEFLHNGLPQLKLNASWKKLMYPEPNIGAFEPGEVLKKLLSSPNITTKESVIRRYDHEVKGQSVIKPIMIGPSDGAVIRPVYTSDEGLAIAHGICPRYVQDGYSMAALAFDEAVRNAIAVGAKFGYLACLDNFSWPDPVKSAKTPDGEQKLGSLVRACIALYDCATNYGVPIISGKDSMKNDYYSAGKKYSIPPTLLVTVVGKVASIKKARSSEFKNPGDIIYVLGTTRDELGGSEFYKLFGGIGNTPPQLYPDEHIPLYKALSTAMEEGLVSSAHDVSDGGIAVTFAESASAFLLGAELDLSQINKDTEDNISLLFSESAGRFIVSVNPDNVEKFEKIMFKLACKKAGRVRGDKRFIIRNADETLINDSIEDVRASYLKGVKIA</sequence>
<dbReference type="InterPro" id="IPR041609">
    <property type="entry name" value="PurL_linker"/>
</dbReference>
<dbReference type="GO" id="GO:0005524">
    <property type="term" value="F:ATP binding"/>
    <property type="evidence" value="ECO:0007669"/>
    <property type="project" value="UniProtKB-UniRule"/>
</dbReference>
<keyword evidence="1 8" id="KW-0963">Cytoplasm</keyword>
<dbReference type="Gene3D" id="3.90.650.10">
    <property type="entry name" value="PurM-like C-terminal domain"/>
    <property type="match status" value="2"/>
</dbReference>
<evidence type="ECO:0000256" key="2">
    <source>
        <dbReference type="ARBA" id="ARBA00022598"/>
    </source>
</evidence>
<dbReference type="UniPathway" id="UPA00074">
    <property type="reaction ID" value="UER00128"/>
</dbReference>
<reference evidence="12 13" key="1">
    <citation type="submission" date="2019-08" db="EMBL/GenBank/DDBJ databases">
        <authorList>
            <person name="Vazquez-Campos X."/>
        </authorList>
    </citation>
    <scope>NUCLEOTIDE SEQUENCE [LARGE SCALE GENOMIC DNA]</scope>
    <source>
        <strain evidence="12">LFW-283_2</strain>
    </source>
</reference>
<dbReference type="InterPro" id="IPR036921">
    <property type="entry name" value="PurM-like_N_sf"/>
</dbReference>
<gene>
    <name evidence="8 12" type="primary">purL</name>
    <name evidence="12" type="ORF">LFW2832_00494</name>
</gene>
<dbReference type="EMBL" id="CABMJJ010000009">
    <property type="protein sequence ID" value="VVC03733.1"/>
    <property type="molecule type" value="Genomic_DNA"/>
</dbReference>
<comment type="function">
    <text evidence="8">Part of the phosphoribosylformylglycinamidine synthase complex involved in the purines biosynthetic pathway. Catalyzes the ATP-dependent conversion of formylglycinamide ribonucleotide (FGAR) and glutamine to yield formylglycinamidine ribonucleotide (FGAM) and glutamate. The FGAM synthase complex is composed of three subunits. PurQ produces an ammonia molecule by converting glutamine to glutamate. PurL transfers the ammonia molecule to FGAR to form FGAM in an ATP-dependent manner. PurS interacts with PurQ and PurL and is thought to assist in the transfer of the ammonia molecule from PurQ to PurL.</text>
</comment>
<evidence type="ECO:0000259" key="9">
    <source>
        <dbReference type="Pfam" id="PF00586"/>
    </source>
</evidence>
<feature type="active site" description="Proton acceptor" evidence="8">
    <location>
        <position position="295"/>
    </location>
</feature>
<dbReference type="Pfam" id="PF00586">
    <property type="entry name" value="AIRS"/>
    <property type="match status" value="2"/>
</dbReference>
<feature type="binding site" evidence="8">
    <location>
        <position position="293"/>
    </location>
    <ligand>
        <name>Mg(2+)</name>
        <dbReference type="ChEBI" id="CHEBI:18420"/>
        <label>1</label>
    </ligand>
</feature>
<evidence type="ECO:0000259" key="10">
    <source>
        <dbReference type="Pfam" id="PF02769"/>
    </source>
</evidence>
<evidence type="ECO:0000256" key="7">
    <source>
        <dbReference type="ARBA" id="ARBA00022842"/>
    </source>
</evidence>
<feature type="binding site" evidence="8">
    <location>
        <position position="754"/>
    </location>
    <ligand>
        <name>substrate</name>
    </ligand>
</feature>
<feature type="domain" description="PurM-like N-terminal" evidence="9">
    <location>
        <begin position="649"/>
        <end position="780"/>
    </location>
</feature>
<dbReference type="PANTHER" id="PTHR43555:SF1">
    <property type="entry name" value="PHOSPHORIBOSYLFORMYLGLYCINAMIDINE SYNTHASE SUBUNIT PURL"/>
    <property type="match status" value="1"/>
</dbReference>
<feature type="binding site" evidence="8">
    <location>
        <position position="316"/>
    </location>
    <ligand>
        <name>substrate</name>
    </ligand>
</feature>
<dbReference type="HAMAP" id="MF_00420">
    <property type="entry name" value="PurL_2"/>
    <property type="match status" value="1"/>
</dbReference>
<keyword evidence="7 8" id="KW-0460">Magnesium</keyword>
<dbReference type="GO" id="GO:0004642">
    <property type="term" value="F:phosphoribosylformylglycinamidine synthase activity"/>
    <property type="evidence" value="ECO:0007669"/>
    <property type="project" value="UniProtKB-UniRule"/>
</dbReference>
<accession>A0A5E4LRN3</accession>
<dbReference type="NCBIfam" id="TIGR01736">
    <property type="entry name" value="FGAM_synth_II"/>
    <property type="match status" value="1"/>
</dbReference>
<comment type="catalytic activity">
    <reaction evidence="8">
        <text>N(2)-formyl-N(1)-(5-phospho-beta-D-ribosyl)glycinamide + L-glutamine + ATP + H2O = 2-formamido-N(1)-(5-O-phospho-beta-D-ribosyl)acetamidine + L-glutamate + ADP + phosphate + H(+)</text>
        <dbReference type="Rhea" id="RHEA:17129"/>
        <dbReference type="ChEBI" id="CHEBI:15377"/>
        <dbReference type="ChEBI" id="CHEBI:15378"/>
        <dbReference type="ChEBI" id="CHEBI:29985"/>
        <dbReference type="ChEBI" id="CHEBI:30616"/>
        <dbReference type="ChEBI" id="CHEBI:43474"/>
        <dbReference type="ChEBI" id="CHEBI:58359"/>
        <dbReference type="ChEBI" id="CHEBI:147286"/>
        <dbReference type="ChEBI" id="CHEBI:147287"/>
        <dbReference type="ChEBI" id="CHEBI:456216"/>
        <dbReference type="EC" id="6.3.5.3"/>
    </reaction>
</comment>
<feature type="binding site" evidence="8">
    <location>
        <position position="751"/>
    </location>
    <ligand>
        <name>ATP</name>
        <dbReference type="ChEBI" id="CHEBI:30616"/>
    </ligand>
</feature>
<dbReference type="InterPro" id="IPR010074">
    <property type="entry name" value="PRibForGlyAmidine_synth_PurL"/>
</dbReference>
<dbReference type="InterPro" id="IPR036676">
    <property type="entry name" value="PurM-like_C_sf"/>
</dbReference>